<dbReference type="InterPro" id="IPR029063">
    <property type="entry name" value="SAM-dependent_MTases_sf"/>
</dbReference>
<reference evidence="3 4" key="1">
    <citation type="submission" date="2021-02" db="EMBL/GenBank/DDBJ databases">
        <title>Variation within the Batrachochytrium salamandrivorans European outbreak.</title>
        <authorList>
            <person name="Kelly M."/>
            <person name="Pasmans F."/>
            <person name="Shea T.P."/>
            <person name="Munoz J.F."/>
            <person name="Carranza S."/>
            <person name="Cuomo C.A."/>
            <person name="Martel A."/>
        </authorList>
    </citation>
    <scope>NUCLEOTIDE SEQUENCE [LARGE SCALE GENOMIC DNA]</scope>
    <source>
        <strain evidence="3 4">AMFP18/2</strain>
    </source>
</reference>
<keyword evidence="1" id="KW-0472">Membrane</keyword>
<keyword evidence="1" id="KW-0812">Transmembrane</keyword>
<dbReference type="Gene3D" id="3.40.50.150">
    <property type="entry name" value="Vaccinia Virus protein VP39"/>
    <property type="match status" value="1"/>
</dbReference>
<dbReference type="EMBL" id="JAFCIX010000016">
    <property type="protein sequence ID" value="KAH6601229.1"/>
    <property type="molecule type" value="Genomic_DNA"/>
</dbReference>
<feature type="domain" description="Methyltransferase" evidence="2">
    <location>
        <begin position="217"/>
        <end position="318"/>
    </location>
</feature>
<evidence type="ECO:0000259" key="2">
    <source>
        <dbReference type="Pfam" id="PF13649"/>
    </source>
</evidence>
<proteinExistence type="predicted"/>
<dbReference type="InterPro" id="IPR041698">
    <property type="entry name" value="Methyltransf_25"/>
</dbReference>
<dbReference type="Pfam" id="PF11899">
    <property type="entry name" value="DUF3419"/>
    <property type="match status" value="1"/>
</dbReference>
<name>A0ABQ8FNA1_9FUNG</name>
<dbReference type="Proteomes" id="UP001648503">
    <property type="component" value="Unassembled WGS sequence"/>
</dbReference>
<accession>A0ABQ8FNA1</accession>
<comment type="caution">
    <text evidence="3">The sequence shown here is derived from an EMBL/GenBank/DDBJ whole genome shotgun (WGS) entry which is preliminary data.</text>
</comment>
<protein>
    <recommendedName>
        <fullName evidence="2">Methyltransferase domain-containing protein</fullName>
    </recommendedName>
</protein>
<dbReference type="SUPFAM" id="SSF53335">
    <property type="entry name" value="S-adenosyl-L-methionine-dependent methyltransferases"/>
    <property type="match status" value="1"/>
</dbReference>
<keyword evidence="1" id="KW-1133">Transmembrane helix</keyword>
<feature type="transmembrane region" description="Helical" evidence="1">
    <location>
        <begin position="78"/>
        <end position="100"/>
    </location>
</feature>
<dbReference type="InterPro" id="IPR021829">
    <property type="entry name" value="DUF3419"/>
</dbReference>
<dbReference type="PANTHER" id="PTHR47473:SF1">
    <property type="entry name" value="METHYLTRANSFERASE DOMAIN-CONTAINING PROTEIN"/>
    <property type="match status" value="1"/>
</dbReference>
<dbReference type="CDD" id="cd02440">
    <property type="entry name" value="AdoMet_MTases"/>
    <property type="match status" value="1"/>
</dbReference>
<dbReference type="PANTHER" id="PTHR47473">
    <property type="entry name" value="BTA1P"/>
    <property type="match status" value="1"/>
</dbReference>
<evidence type="ECO:0000313" key="3">
    <source>
        <dbReference type="EMBL" id="KAH6601229.1"/>
    </source>
</evidence>
<keyword evidence="4" id="KW-1185">Reference proteome</keyword>
<gene>
    <name evidence="3" type="ORF">BASA50_001753</name>
</gene>
<sequence>MSAKVTPRTNIVGAHQQNMHVKTGSRLSGSSKPLLAYKRLYFGLALAVPTLMLASDWIPAQSYLGSAKAHLAKSYTAIAYMPTGFQAVLLVAIVSIVYAASTLGRPYMVFAYNCFIKPYLKAKPVGIDSDQHQQRLEQFYEGQADIYDITRRRLLRGRSTMLKLCAAQLRQYYPCNFANGFKVGRSGETVNDPANLPSPPLSPSFLAGQDKRFAWIDIGGGTGENIERMNAFFPIRNFDKVYLVDITPSLCEVARKRFARLGWTNVTVLCMDAAKFSVPEEDGADIDIALITLSYSLSMIEIYYPIIDRISEILAPSGILGISDFYVSAKRSADPTRQLGWFMRWFWAIWFDQDNVYLSPGRREYLEHKFKTVKSLNCLNSFVKPVVKIPYYVWVGAQKHASIPSFALDADSEIDATTTTSTTRQAEDASDVSDDAFDDEISAVSKSKAVSNIPSASATAMATVSADHVHGQGFRWRQPFDPKLIDNFSTYIYAFTWEDPRVDLEFLDLKPTDHMFVISSGGCNVLEYAIKVGPERIHCVDLNPCQNHMLELKLAALSSMAYDDYWRLFGEGFIPDFSTILDTHLSPHLSPYAYHFWKQTSGFTNLFKTGCSGLAIRVFQFVIRVRGLRPVVERMCSAPSIKEQNRIWLEELRPHLLSKWLIRILNNDRFLWGALGVPPAQMQMLLQEGSAHEYCVNTLDPVVAKTHLGDDNYFYYMPLMLKYNPNAKGNPAYLTEEGYNLLKAEPHRLDAIKIHTDYINNVLNTQVADNELTKVILMDHLDWFSHEDAKSEIEAVHKKMAKNGFVYWRSAGKHPWYNEIFASVGFEVIKCQVREGDDMYIDRVNMYASFWSGRKI</sequence>
<evidence type="ECO:0000256" key="1">
    <source>
        <dbReference type="SAM" id="Phobius"/>
    </source>
</evidence>
<evidence type="ECO:0000313" key="4">
    <source>
        <dbReference type="Proteomes" id="UP001648503"/>
    </source>
</evidence>
<dbReference type="Pfam" id="PF13649">
    <property type="entry name" value="Methyltransf_25"/>
    <property type="match status" value="1"/>
</dbReference>
<organism evidence="3 4">
    <name type="scientific">Batrachochytrium salamandrivorans</name>
    <dbReference type="NCBI Taxonomy" id="1357716"/>
    <lineage>
        <taxon>Eukaryota</taxon>
        <taxon>Fungi</taxon>
        <taxon>Fungi incertae sedis</taxon>
        <taxon>Chytridiomycota</taxon>
        <taxon>Chytridiomycota incertae sedis</taxon>
        <taxon>Chytridiomycetes</taxon>
        <taxon>Rhizophydiales</taxon>
        <taxon>Rhizophydiales incertae sedis</taxon>
        <taxon>Batrachochytrium</taxon>
    </lineage>
</organism>